<evidence type="ECO:0000259" key="7">
    <source>
        <dbReference type="PROSITE" id="PS50850"/>
    </source>
</evidence>
<feature type="transmembrane region" description="Helical" evidence="6">
    <location>
        <begin position="47"/>
        <end position="68"/>
    </location>
</feature>
<dbReference type="InterPro" id="IPR020846">
    <property type="entry name" value="MFS_dom"/>
</dbReference>
<dbReference type="Gene3D" id="1.20.1250.20">
    <property type="entry name" value="MFS general substrate transporter like domains"/>
    <property type="match status" value="1"/>
</dbReference>
<protein>
    <submittedName>
        <fullName evidence="8">Major facilitator superfamily domain-containing protein</fullName>
    </submittedName>
</protein>
<evidence type="ECO:0000256" key="2">
    <source>
        <dbReference type="ARBA" id="ARBA00022692"/>
    </source>
</evidence>
<feature type="transmembrane region" description="Helical" evidence="6">
    <location>
        <begin position="114"/>
        <end position="133"/>
    </location>
</feature>
<keyword evidence="3 6" id="KW-1133">Transmembrane helix</keyword>
<sequence length="604" mass="64663">MSQTSTTRASIHTAEVAEVPNTNHNITSQPKEPQLTDQTRLLPPRQIIVVMFALSLCSLVTTLDQVVVSASLSTVAAAFNAGSVSAWIPAAYLMTSTAFQPLYGRLSDIFGRKAAIILAMGIYILGNLVAGFSKSIIQLIVFRAIAGVGDGGATSMVQIVVSDVVSLRDRGKFIGYAGAVTAAGYTIGPIIGGALAQHVSWRWTFWITLPVALFASIAILILLPLKPVQGDMRSKLLMIDYVGVFLTLAACTMIMLPLVWGGVTFPWKSAIVLGPLIAGIVAVGIFCLWESRVARLPLVPMYIFRHMTVVGVYICMFVNGFVFFSMLFYLPQFFQVILGYSSTRSGTFIIPLLVTVVSSAVGSGIWISRTGKYRSMIYLGFATFAIACGCMTIFTAETSRAVMVVLMVIAGLGIGATMQTTTVAAQASVERKDMAVVSAVRNFLRMLGGALALPSSAALLNNAMRVSMNTLSLPPSTISSIINNPSLLLQPSDLSKFGLTSSQADQILVQGYNKGFKDVFILNTALTVLAFVASVVMIRHKELLRGDEEALKKEAKAALMLEKAPGTRKDVVALGIGQGQIPEMNEDDGRRGDVEMGSVSSPER</sequence>
<feature type="transmembrane region" description="Helical" evidence="6">
    <location>
        <begin position="348"/>
        <end position="367"/>
    </location>
</feature>
<dbReference type="Gene3D" id="1.20.1720.10">
    <property type="entry name" value="Multidrug resistance protein D"/>
    <property type="match status" value="1"/>
</dbReference>
<feature type="transmembrane region" description="Helical" evidence="6">
    <location>
        <begin position="310"/>
        <end position="328"/>
    </location>
</feature>
<evidence type="ECO:0000313" key="9">
    <source>
        <dbReference type="Proteomes" id="UP001150217"/>
    </source>
</evidence>
<dbReference type="InterPro" id="IPR011701">
    <property type="entry name" value="MFS"/>
</dbReference>
<feature type="transmembrane region" description="Helical" evidence="6">
    <location>
        <begin position="74"/>
        <end position="93"/>
    </location>
</feature>
<feature type="region of interest" description="Disordered" evidence="5">
    <location>
        <begin position="579"/>
        <end position="604"/>
    </location>
</feature>
<accession>A0ABQ8VVV1</accession>
<dbReference type="PRINTS" id="PR01036">
    <property type="entry name" value="TCRTETB"/>
</dbReference>
<evidence type="ECO:0000256" key="5">
    <source>
        <dbReference type="SAM" id="MobiDB-lite"/>
    </source>
</evidence>
<evidence type="ECO:0000256" key="3">
    <source>
        <dbReference type="ARBA" id="ARBA00022989"/>
    </source>
</evidence>
<feature type="transmembrane region" description="Helical" evidence="6">
    <location>
        <begin position="519"/>
        <end position="538"/>
    </location>
</feature>
<reference evidence="8" key="1">
    <citation type="submission" date="2022-08" db="EMBL/GenBank/DDBJ databases">
        <title>A Global Phylogenomic Analysis of the Shiitake Genus Lentinula.</title>
        <authorList>
            <consortium name="DOE Joint Genome Institute"/>
            <person name="Sierra-Patev S."/>
            <person name="Min B."/>
            <person name="Naranjo-Ortiz M."/>
            <person name="Looney B."/>
            <person name="Konkel Z."/>
            <person name="Slot J.C."/>
            <person name="Sakamoto Y."/>
            <person name="Steenwyk J.L."/>
            <person name="Rokas A."/>
            <person name="Carro J."/>
            <person name="Camarero S."/>
            <person name="Ferreira P."/>
            <person name="Molpeceres G."/>
            <person name="Ruiz-Duenas F.J."/>
            <person name="Serrano A."/>
            <person name="Henrissat B."/>
            <person name="Drula E."/>
            <person name="Hughes K.W."/>
            <person name="Mata J.L."/>
            <person name="Ishikawa N.K."/>
            <person name="Vargas-Isla R."/>
            <person name="Ushijima S."/>
            <person name="Smith C.A."/>
            <person name="Ahrendt S."/>
            <person name="Andreopoulos W."/>
            <person name="He G."/>
            <person name="Labutti K."/>
            <person name="Lipzen A."/>
            <person name="Ng V."/>
            <person name="Riley R."/>
            <person name="Sandor L."/>
            <person name="Barry K."/>
            <person name="Martinez A.T."/>
            <person name="Xiao Y."/>
            <person name="Gibbons J.G."/>
            <person name="Terashima K."/>
            <person name="Grigoriev I.V."/>
            <person name="Hibbett D.S."/>
        </authorList>
    </citation>
    <scope>NUCLEOTIDE SEQUENCE</scope>
    <source>
        <strain evidence="8">RHP3577 ss4</strain>
    </source>
</reference>
<dbReference type="Proteomes" id="UP001150217">
    <property type="component" value="Unassembled WGS sequence"/>
</dbReference>
<dbReference type="SUPFAM" id="SSF103473">
    <property type="entry name" value="MFS general substrate transporter"/>
    <property type="match status" value="1"/>
</dbReference>
<feature type="transmembrane region" description="Helical" evidence="6">
    <location>
        <begin position="173"/>
        <end position="197"/>
    </location>
</feature>
<feature type="transmembrane region" description="Helical" evidence="6">
    <location>
        <begin position="203"/>
        <end position="225"/>
    </location>
</feature>
<comment type="caution">
    <text evidence="8">The sequence shown here is derived from an EMBL/GenBank/DDBJ whole genome shotgun (WGS) entry which is preliminary data.</text>
</comment>
<dbReference type="PANTHER" id="PTHR23501">
    <property type="entry name" value="MAJOR FACILITATOR SUPERFAMILY"/>
    <property type="match status" value="1"/>
</dbReference>
<feature type="compositionally biased region" description="Polar residues" evidence="5">
    <location>
        <begin position="20"/>
        <end position="35"/>
    </location>
</feature>
<proteinExistence type="predicted"/>
<keyword evidence="4 6" id="KW-0472">Membrane</keyword>
<dbReference type="EMBL" id="JANVFT010000009">
    <property type="protein sequence ID" value="KAJ4499737.1"/>
    <property type="molecule type" value="Genomic_DNA"/>
</dbReference>
<evidence type="ECO:0000313" key="8">
    <source>
        <dbReference type="EMBL" id="KAJ4499737.1"/>
    </source>
</evidence>
<gene>
    <name evidence="8" type="ORF">C8R41DRAFT_875760</name>
</gene>
<name>A0ABQ8VVV1_9AGAR</name>
<dbReference type="CDD" id="cd17502">
    <property type="entry name" value="MFS_Azr1_MDR_like"/>
    <property type="match status" value="1"/>
</dbReference>
<feature type="region of interest" description="Disordered" evidence="5">
    <location>
        <begin position="1"/>
        <end position="35"/>
    </location>
</feature>
<evidence type="ECO:0000256" key="4">
    <source>
        <dbReference type="ARBA" id="ARBA00023136"/>
    </source>
</evidence>
<feature type="transmembrane region" description="Helical" evidence="6">
    <location>
        <begin position="376"/>
        <end position="396"/>
    </location>
</feature>
<dbReference type="InterPro" id="IPR036259">
    <property type="entry name" value="MFS_trans_sf"/>
</dbReference>
<feature type="domain" description="Major facilitator superfamily (MFS) profile" evidence="7">
    <location>
        <begin position="50"/>
        <end position="542"/>
    </location>
</feature>
<feature type="transmembrane region" description="Helical" evidence="6">
    <location>
        <begin position="402"/>
        <end position="425"/>
    </location>
</feature>
<feature type="transmembrane region" description="Helical" evidence="6">
    <location>
        <begin position="237"/>
        <end position="263"/>
    </location>
</feature>
<keyword evidence="2 6" id="KW-0812">Transmembrane</keyword>
<feature type="compositionally biased region" description="Polar residues" evidence="5">
    <location>
        <begin position="1"/>
        <end position="10"/>
    </location>
</feature>
<evidence type="ECO:0000256" key="6">
    <source>
        <dbReference type="SAM" id="Phobius"/>
    </source>
</evidence>
<dbReference type="PANTHER" id="PTHR23501:SF189">
    <property type="entry name" value="DRUG TRANSPORTER, PUTATIVE (AFU_ORTHOLOGUE AFUA_4G03920)-RELATED"/>
    <property type="match status" value="1"/>
</dbReference>
<feature type="transmembrane region" description="Helical" evidence="6">
    <location>
        <begin position="269"/>
        <end position="289"/>
    </location>
</feature>
<organism evidence="8 9">
    <name type="scientific">Lentinula lateritia</name>
    <dbReference type="NCBI Taxonomy" id="40482"/>
    <lineage>
        <taxon>Eukaryota</taxon>
        <taxon>Fungi</taxon>
        <taxon>Dikarya</taxon>
        <taxon>Basidiomycota</taxon>
        <taxon>Agaricomycotina</taxon>
        <taxon>Agaricomycetes</taxon>
        <taxon>Agaricomycetidae</taxon>
        <taxon>Agaricales</taxon>
        <taxon>Marasmiineae</taxon>
        <taxon>Omphalotaceae</taxon>
        <taxon>Lentinula</taxon>
    </lineage>
</organism>
<evidence type="ECO:0000256" key="1">
    <source>
        <dbReference type="ARBA" id="ARBA00004141"/>
    </source>
</evidence>
<comment type="subcellular location">
    <subcellularLocation>
        <location evidence="1">Membrane</location>
        <topology evidence="1">Multi-pass membrane protein</topology>
    </subcellularLocation>
</comment>
<dbReference type="Pfam" id="PF07690">
    <property type="entry name" value="MFS_1"/>
    <property type="match status" value="1"/>
</dbReference>
<keyword evidence="9" id="KW-1185">Reference proteome</keyword>
<feature type="transmembrane region" description="Helical" evidence="6">
    <location>
        <begin position="139"/>
        <end position="161"/>
    </location>
</feature>
<dbReference type="PROSITE" id="PS50850">
    <property type="entry name" value="MFS"/>
    <property type="match status" value="1"/>
</dbReference>